<reference evidence="3" key="1">
    <citation type="submission" date="2018-11" db="EMBL/GenBank/DDBJ databases">
        <title>FDA dAtabase for Regulatory Grade micrObial Sequences (FDA-ARGOS): Supporting development and validation of Infectious Disease Dx tests.</title>
        <authorList>
            <person name="Goldberg B."/>
            <person name="Campos J."/>
            <person name="Tallon L."/>
            <person name="Sadzewicz L."/>
            <person name="Zhao X."/>
            <person name="Vavikolanu K."/>
            <person name="Mehta A."/>
            <person name="Aluvathingal J."/>
            <person name="Nadendla S."/>
            <person name="Geyer C."/>
            <person name="Nandy P."/>
            <person name="Yan Y."/>
            <person name="Sichtig H."/>
        </authorList>
    </citation>
    <scope>NUCLEOTIDE SEQUENCE [LARGE SCALE GENOMIC DNA]</scope>
    <source>
        <strain evidence="3">FDAARGOS_614</strain>
        <plasmid evidence="3">unnamed1</plasmid>
    </source>
</reference>
<sequence>MNENVLGNPKGQATHRTMESSEQKLPEGWTEARPGGLATNPDPLTGGIIDSAIVDGTWFVVFHRDDLKVLEGLPSRESAFAAFFEAIHGNQMA</sequence>
<evidence type="ECO:0000256" key="1">
    <source>
        <dbReference type="SAM" id="MobiDB-lite"/>
    </source>
</evidence>
<evidence type="ECO:0000313" key="2">
    <source>
        <dbReference type="EMBL" id="AZG12081.1"/>
    </source>
</evidence>
<dbReference type="EMBL" id="CP033968">
    <property type="protein sequence ID" value="AZG12081.1"/>
    <property type="molecule type" value="Genomic_DNA"/>
</dbReference>
<proteinExistence type="predicted"/>
<feature type="region of interest" description="Disordered" evidence="1">
    <location>
        <begin position="1"/>
        <end position="42"/>
    </location>
</feature>
<dbReference type="OrthoDB" id="9868470at2"/>
<dbReference type="Proteomes" id="UP000270411">
    <property type="component" value="Plasmid unnamed1"/>
</dbReference>
<accession>A0A3G8GV43</accession>
<keyword evidence="2" id="KW-0614">Plasmid</keyword>
<evidence type="ECO:0000313" key="3">
    <source>
        <dbReference type="Proteomes" id="UP000270411"/>
    </source>
</evidence>
<organism evidence="2 3">
    <name type="scientific">Cupriavidus pauculus</name>
    <dbReference type="NCBI Taxonomy" id="82633"/>
    <lineage>
        <taxon>Bacteria</taxon>
        <taxon>Pseudomonadati</taxon>
        <taxon>Pseudomonadota</taxon>
        <taxon>Betaproteobacteria</taxon>
        <taxon>Burkholderiales</taxon>
        <taxon>Burkholderiaceae</taxon>
        <taxon>Cupriavidus</taxon>
    </lineage>
</organism>
<geneLocation type="plasmid" evidence="2">
    <name>unnamed1</name>
</geneLocation>
<dbReference type="AlphaFoldDB" id="A0A3G8GV43"/>
<name>A0A3G8GV43_9BURK</name>
<dbReference type="KEGG" id="cpau:EHF44_00955"/>
<dbReference type="RefSeq" id="WP_017512765.1">
    <property type="nucleotide sequence ID" value="NZ_CP033968.1"/>
</dbReference>
<protein>
    <submittedName>
        <fullName evidence="2">Uncharacterized protein</fullName>
    </submittedName>
</protein>
<gene>
    <name evidence="2" type="ORF">EHF44_00955</name>
</gene>
<feature type="compositionally biased region" description="Basic and acidic residues" evidence="1">
    <location>
        <begin position="16"/>
        <end position="25"/>
    </location>
</feature>